<comment type="caution">
    <text evidence="6">The sequence shown here is derived from an EMBL/GenBank/DDBJ whole genome shotgun (WGS) entry which is preliminary data.</text>
</comment>
<dbReference type="SMART" id="SM00283">
    <property type="entry name" value="MA"/>
    <property type="match status" value="1"/>
</dbReference>
<dbReference type="GO" id="GO:0016020">
    <property type="term" value="C:membrane"/>
    <property type="evidence" value="ECO:0007669"/>
    <property type="project" value="InterPro"/>
</dbReference>
<keyword evidence="4" id="KW-0812">Transmembrane</keyword>
<dbReference type="InterPro" id="IPR004090">
    <property type="entry name" value="Chemotax_Me-accpt_rcpt"/>
</dbReference>
<proteinExistence type="inferred from homology"/>
<dbReference type="PANTHER" id="PTHR32089:SF112">
    <property type="entry name" value="LYSOZYME-LIKE PROTEIN-RELATED"/>
    <property type="match status" value="1"/>
</dbReference>
<gene>
    <name evidence="6" type="ORF">J27TS8_24090</name>
</gene>
<dbReference type="InterPro" id="IPR004089">
    <property type="entry name" value="MCPsignal_dom"/>
</dbReference>
<evidence type="ECO:0000256" key="3">
    <source>
        <dbReference type="PROSITE-ProRule" id="PRU00284"/>
    </source>
</evidence>
<dbReference type="Pfam" id="PF00015">
    <property type="entry name" value="MCPsignal"/>
    <property type="match status" value="1"/>
</dbReference>
<accession>A0A919WIN4</accession>
<dbReference type="Gene3D" id="1.10.287.950">
    <property type="entry name" value="Methyl-accepting chemotaxis protein"/>
    <property type="match status" value="1"/>
</dbReference>
<name>A0A919WIN4_9BACI</name>
<comment type="similarity">
    <text evidence="2">Belongs to the methyl-accepting chemotaxis (MCP) protein family.</text>
</comment>
<dbReference type="RefSeq" id="WP_212933748.1">
    <property type="nucleotide sequence ID" value="NZ_BORC01000003.1"/>
</dbReference>
<dbReference type="InterPro" id="IPR029151">
    <property type="entry name" value="Sensor-like_sf"/>
</dbReference>
<dbReference type="CDD" id="cd18773">
    <property type="entry name" value="PDC1_HK_sensor"/>
    <property type="match status" value="1"/>
</dbReference>
<feature type="transmembrane region" description="Helical" evidence="4">
    <location>
        <begin position="196"/>
        <end position="218"/>
    </location>
</feature>
<evidence type="ECO:0000313" key="7">
    <source>
        <dbReference type="Proteomes" id="UP000682111"/>
    </source>
</evidence>
<evidence type="ECO:0000313" key="6">
    <source>
        <dbReference type="EMBL" id="GIN62416.1"/>
    </source>
</evidence>
<dbReference type="GO" id="GO:0006935">
    <property type="term" value="P:chemotaxis"/>
    <property type="evidence" value="ECO:0007669"/>
    <property type="project" value="InterPro"/>
</dbReference>
<dbReference type="SUPFAM" id="SSF58104">
    <property type="entry name" value="Methyl-accepting chemotaxis protein (MCP) signaling domain"/>
    <property type="match status" value="1"/>
</dbReference>
<keyword evidence="4" id="KW-1133">Transmembrane helix</keyword>
<dbReference type="PROSITE" id="PS50111">
    <property type="entry name" value="CHEMOTAXIS_TRANSDUC_2"/>
    <property type="match status" value="1"/>
</dbReference>
<dbReference type="PANTHER" id="PTHR32089">
    <property type="entry name" value="METHYL-ACCEPTING CHEMOTAXIS PROTEIN MCPB"/>
    <property type="match status" value="1"/>
</dbReference>
<dbReference type="CDD" id="cd11386">
    <property type="entry name" value="MCP_signal"/>
    <property type="match status" value="1"/>
</dbReference>
<reference evidence="6" key="1">
    <citation type="submission" date="2021-03" db="EMBL/GenBank/DDBJ databases">
        <title>Antimicrobial resistance genes in bacteria isolated from Japanese honey, and their potential for conferring macrolide and lincosamide resistance in the American foulbrood pathogen Paenibacillus larvae.</title>
        <authorList>
            <person name="Okamoto M."/>
            <person name="Kumagai M."/>
            <person name="Kanamori H."/>
            <person name="Takamatsu D."/>
        </authorList>
    </citation>
    <scope>NUCLEOTIDE SEQUENCE</scope>
    <source>
        <strain evidence="6">J27TS8</strain>
    </source>
</reference>
<dbReference type="SUPFAM" id="SSF103190">
    <property type="entry name" value="Sensory domain-like"/>
    <property type="match status" value="1"/>
</dbReference>
<evidence type="ECO:0000256" key="1">
    <source>
        <dbReference type="ARBA" id="ARBA00023224"/>
    </source>
</evidence>
<protein>
    <recommendedName>
        <fullName evidence="5">Methyl-accepting transducer domain-containing protein</fullName>
    </recommendedName>
</protein>
<keyword evidence="7" id="KW-1185">Reference proteome</keyword>
<keyword evidence="1 3" id="KW-0807">Transducer</keyword>
<dbReference type="GO" id="GO:0004888">
    <property type="term" value="F:transmembrane signaling receptor activity"/>
    <property type="evidence" value="ECO:0007669"/>
    <property type="project" value="InterPro"/>
</dbReference>
<dbReference type="Proteomes" id="UP000682111">
    <property type="component" value="Unassembled WGS sequence"/>
</dbReference>
<dbReference type="Gene3D" id="6.10.340.10">
    <property type="match status" value="1"/>
</dbReference>
<evidence type="ECO:0000259" key="5">
    <source>
        <dbReference type="PROSITE" id="PS50111"/>
    </source>
</evidence>
<evidence type="ECO:0000256" key="4">
    <source>
        <dbReference type="SAM" id="Phobius"/>
    </source>
</evidence>
<dbReference type="GO" id="GO:0007165">
    <property type="term" value="P:signal transduction"/>
    <property type="evidence" value="ECO:0007669"/>
    <property type="project" value="UniProtKB-KW"/>
</dbReference>
<dbReference type="EMBL" id="BORC01000003">
    <property type="protein sequence ID" value="GIN62416.1"/>
    <property type="molecule type" value="Genomic_DNA"/>
</dbReference>
<dbReference type="PRINTS" id="PR00260">
    <property type="entry name" value="CHEMTRNSDUCR"/>
</dbReference>
<dbReference type="AlphaFoldDB" id="A0A919WIN4"/>
<feature type="domain" description="Methyl-accepting transducer" evidence="5">
    <location>
        <begin position="296"/>
        <end position="532"/>
    </location>
</feature>
<organism evidence="6 7">
    <name type="scientific">Robertmurraya siralis</name>
    <dbReference type="NCBI Taxonomy" id="77777"/>
    <lineage>
        <taxon>Bacteria</taxon>
        <taxon>Bacillati</taxon>
        <taxon>Bacillota</taxon>
        <taxon>Bacilli</taxon>
        <taxon>Bacillales</taxon>
        <taxon>Bacillaceae</taxon>
        <taxon>Robertmurraya</taxon>
    </lineage>
</organism>
<evidence type="ECO:0000256" key="2">
    <source>
        <dbReference type="ARBA" id="ARBA00029447"/>
    </source>
</evidence>
<sequence>MKQKETKLGTKITWSLMIVMVFILVMTVFILIQNTSKAVEQTISNYSIQTAENIVGFIDVNQYEEFLATKVENDDYWELREQLNDLREKTGSFYVYTLAVDDDKNVMMYIDGLPRDSDISASIGAPTTATTYEDIEPVLDGNVSYTEIVHDPEYGDYLSAFAPITNSSGSVIGILGVDIDARAVGAIQNTVNKEGLPLFIGVNVLAIAMAGGALFLYVNRMLKRFPSLTRTANVIAEGDLVAADKIMKEEHSNSSGEMKVLSDAFSVMIRNMKEIILNISATSMKLMEAAKHLNANVSDVNEASTMIAKSVTEVASGNQAQLQKTNESKVAIEQMAQGIQNIAESASHVAESSQEMINKVKRGDEELTTVMNQIDRIQATVSQNSNVTKELGQQVQEVELILKVISNIADETNLLALNAAIEAARAGDHGKGFAVVADEVRKLAEQSKHSAEQISRLIAKYQHTTIQVVTEMDNSINEVELGVNAIHSAGATFKGIFEAIQKVNEELQEVTATTEQMSAASEELSASIDEVAQLSQASASYSTEVAASTEEQMNIFNDIKRSTDLLQTLSEQMDEAIKKFKI</sequence>
<feature type="transmembrane region" description="Helical" evidence="4">
    <location>
        <begin position="12"/>
        <end position="32"/>
    </location>
</feature>
<keyword evidence="4" id="KW-0472">Membrane</keyword>